<dbReference type="InterPro" id="IPR001647">
    <property type="entry name" value="HTH_TetR"/>
</dbReference>
<dbReference type="EMBL" id="JAWJZF010000517">
    <property type="protein sequence ID" value="MDX2297420.1"/>
    <property type="molecule type" value="Genomic_DNA"/>
</dbReference>
<dbReference type="InterPro" id="IPR050109">
    <property type="entry name" value="HTH-type_TetR-like_transc_reg"/>
</dbReference>
<keyword evidence="3" id="KW-0804">Transcription</keyword>
<gene>
    <name evidence="6" type="ORF">R2363_35225</name>
</gene>
<dbReference type="Gene3D" id="1.10.10.60">
    <property type="entry name" value="Homeodomain-like"/>
    <property type="match status" value="1"/>
</dbReference>
<proteinExistence type="predicted"/>
<reference evidence="6 7" key="1">
    <citation type="submission" date="2023-10" db="EMBL/GenBank/DDBJ databases">
        <authorList>
            <person name="Wang X.X."/>
        </authorList>
    </citation>
    <scope>NUCLEOTIDE SEQUENCE [LARGE SCALE GENOMIC DNA]</scope>
    <source>
        <strain evidence="6 7">NBRC 12816</strain>
    </source>
</reference>
<dbReference type="InterPro" id="IPR009057">
    <property type="entry name" value="Homeodomain-like_sf"/>
</dbReference>
<dbReference type="InterPro" id="IPR036271">
    <property type="entry name" value="Tet_transcr_reg_TetR-rel_C_sf"/>
</dbReference>
<evidence type="ECO:0000313" key="6">
    <source>
        <dbReference type="EMBL" id="MDX2297420.1"/>
    </source>
</evidence>
<name>A0ABU4KHY1_9ACTN</name>
<dbReference type="PROSITE" id="PS50977">
    <property type="entry name" value="HTH_TETR_2"/>
    <property type="match status" value="1"/>
</dbReference>
<organism evidence="6 7">
    <name type="scientific">Streptomyces roseolus</name>
    <dbReference type="NCBI Taxonomy" id="67358"/>
    <lineage>
        <taxon>Bacteria</taxon>
        <taxon>Bacillati</taxon>
        <taxon>Actinomycetota</taxon>
        <taxon>Actinomycetes</taxon>
        <taxon>Kitasatosporales</taxon>
        <taxon>Streptomycetaceae</taxon>
        <taxon>Streptomyces</taxon>
    </lineage>
</organism>
<dbReference type="SUPFAM" id="SSF48498">
    <property type="entry name" value="Tetracyclin repressor-like, C-terminal domain"/>
    <property type="match status" value="1"/>
</dbReference>
<feature type="DNA-binding region" description="H-T-H motif" evidence="4">
    <location>
        <begin position="43"/>
        <end position="62"/>
    </location>
</feature>
<feature type="domain" description="HTH tetR-type" evidence="5">
    <location>
        <begin position="20"/>
        <end position="80"/>
    </location>
</feature>
<evidence type="ECO:0000256" key="1">
    <source>
        <dbReference type="ARBA" id="ARBA00023015"/>
    </source>
</evidence>
<evidence type="ECO:0000256" key="3">
    <source>
        <dbReference type="ARBA" id="ARBA00023163"/>
    </source>
</evidence>
<evidence type="ECO:0000256" key="4">
    <source>
        <dbReference type="PROSITE-ProRule" id="PRU00335"/>
    </source>
</evidence>
<dbReference type="Proteomes" id="UP001278571">
    <property type="component" value="Unassembled WGS sequence"/>
</dbReference>
<evidence type="ECO:0000313" key="7">
    <source>
        <dbReference type="Proteomes" id="UP001278571"/>
    </source>
</evidence>
<sequence>MSPRPDLSTPEPAGTRRRGAELRQAIFDAVHEQLRTVGYTALTMEGVAAAARTGKAALYRRWSSKNDLVLDALADALPSPAPIDQGTDLRAGLSAALNGLRDALNGMHATVFQVVADEAGHSSPLVRTLLNARVLGPCQTRIQELLRDAVEVDQAPADLDAELIAALGPALLHHHCLTQGTLIPADLVTSTVDAVLLPLIRRATA</sequence>
<dbReference type="Pfam" id="PF16859">
    <property type="entry name" value="TetR_C_11"/>
    <property type="match status" value="1"/>
</dbReference>
<accession>A0ABU4KHY1</accession>
<keyword evidence="7" id="KW-1185">Reference proteome</keyword>
<keyword evidence="1" id="KW-0805">Transcription regulation</keyword>
<dbReference type="SUPFAM" id="SSF46689">
    <property type="entry name" value="Homeodomain-like"/>
    <property type="match status" value="1"/>
</dbReference>
<comment type="caution">
    <text evidence="6">The sequence shown here is derived from an EMBL/GenBank/DDBJ whole genome shotgun (WGS) entry which is preliminary data.</text>
</comment>
<dbReference type="InterPro" id="IPR011075">
    <property type="entry name" value="TetR_C"/>
</dbReference>
<protein>
    <submittedName>
        <fullName evidence="6">TetR-like C-terminal domain-containing protein</fullName>
    </submittedName>
</protein>
<evidence type="ECO:0000256" key="2">
    <source>
        <dbReference type="ARBA" id="ARBA00023125"/>
    </source>
</evidence>
<dbReference type="PANTHER" id="PTHR30055">
    <property type="entry name" value="HTH-TYPE TRANSCRIPTIONAL REGULATOR RUTR"/>
    <property type="match status" value="1"/>
</dbReference>
<dbReference type="RefSeq" id="WP_319013544.1">
    <property type="nucleotide sequence ID" value="NZ_JAWJZF010000517.1"/>
</dbReference>
<dbReference type="Pfam" id="PF00440">
    <property type="entry name" value="TetR_N"/>
    <property type="match status" value="1"/>
</dbReference>
<keyword evidence="2 4" id="KW-0238">DNA-binding</keyword>
<dbReference type="PANTHER" id="PTHR30055:SF148">
    <property type="entry name" value="TETR-FAMILY TRANSCRIPTIONAL REGULATOR"/>
    <property type="match status" value="1"/>
</dbReference>
<evidence type="ECO:0000259" key="5">
    <source>
        <dbReference type="PROSITE" id="PS50977"/>
    </source>
</evidence>
<dbReference type="Gene3D" id="1.10.357.10">
    <property type="entry name" value="Tetracycline Repressor, domain 2"/>
    <property type="match status" value="1"/>
</dbReference>